<dbReference type="AlphaFoldDB" id="A0A317DJG2"/>
<gene>
    <name evidence="3" type="ORF">DKT69_14560</name>
</gene>
<proteinExistence type="predicted"/>
<keyword evidence="2" id="KW-1133">Transmembrane helix</keyword>
<dbReference type="EMBL" id="QGKS01000215">
    <property type="protein sequence ID" value="PWR14771.1"/>
    <property type="molecule type" value="Genomic_DNA"/>
</dbReference>
<evidence type="ECO:0000313" key="3">
    <source>
        <dbReference type="EMBL" id="PWR14771.1"/>
    </source>
</evidence>
<feature type="transmembrane region" description="Helical" evidence="2">
    <location>
        <begin position="12"/>
        <end position="32"/>
    </location>
</feature>
<accession>A0A317DJG2</accession>
<feature type="transmembrane region" description="Helical" evidence="2">
    <location>
        <begin position="38"/>
        <end position="59"/>
    </location>
</feature>
<protein>
    <submittedName>
        <fullName evidence="3">Uncharacterized protein</fullName>
    </submittedName>
</protein>
<name>A0A317DJG2_9ACTN</name>
<organism evidence="3 4">
    <name type="scientific">Micromonospora sicca</name>
    <dbReference type="NCBI Taxonomy" id="2202420"/>
    <lineage>
        <taxon>Bacteria</taxon>
        <taxon>Bacillati</taxon>
        <taxon>Actinomycetota</taxon>
        <taxon>Actinomycetes</taxon>
        <taxon>Micromonosporales</taxon>
        <taxon>Micromonosporaceae</taxon>
        <taxon>Micromonospora</taxon>
    </lineage>
</organism>
<reference evidence="3 4" key="1">
    <citation type="submission" date="2018-05" db="EMBL/GenBank/DDBJ databases">
        <title>Micromonosporas from Atacama Desert.</title>
        <authorList>
            <person name="Carro L."/>
            <person name="Golinska P."/>
            <person name="Klenk H.-P."/>
            <person name="Goodfellow M."/>
        </authorList>
    </citation>
    <scope>NUCLEOTIDE SEQUENCE [LARGE SCALE GENOMIC DNA]</scope>
    <source>
        <strain evidence="3 4">4G51</strain>
    </source>
</reference>
<sequence length="150" mass="15065">MTEGDRKRRWAVVITAGVLVAGLGSFLAVQGLDKAGKWAGVFGVFVGLAGLGLSVSGAVGARRQSRGQSVTDSSVGVGVTQVRGVRGNVRIGPSAPAPATPSAPAAPQPPIAGPRADGVPTWGGQSVTRSWTTGPVRQVDGVDGDVDVDR</sequence>
<feature type="compositionally biased region" description="Polar residues" evidence="1">
    <location>
        <begin position="123"/>
        <end position="135"/>
    </location>
</feature>
<keyword evidence="2" id="KW-0472">Membrane</keyword>
<keyword evidence="2" id="KW-0812">Transmembrane</keyword>
<evidence type="ECO:0000256" key="2">
    <source>
        <dbReference type="SAM" id="Phobius"/>
    </source>
</evidence>
<evidence type="ECO:0000313" key="4">
    <source>
        <dbReference type="Proteomes" id="UP000246050"/>
    </source>
</evidence>
<feature type="region of interest" description="Disordered" evidence="1">
    <location>
        <begin position="86"/>
        <end position="150"/>
    </location>
</feature>
<dbReference type="Proteomes" id="UP000246050">
    <property type="component" value="Unassembled WGS sequence"/>
</dbReference>
<comment type="caution">
    <text evidence="3">The sequence shown here is derived from an EMBL/GenBank/DDBJ whole genome shotgun (WGS) entry which is preliminary data.</text>
</comment>
<feature type="compositionally biased region" description="Pro residues" evidence="1">
    <location>
        <begin position="95"/>
        <end position="112"/>
    </location>
</feature>
<evidence type="ECO:0000256" key="1">
    <source>
        <dbReference type="SAM" id="MobiDB-lite"/>
    </source>
</evidence>